<dbReference type="PANTHER" id="PTHR40741">
    <property type="entry name" value="AMASTIN-RELATED"/>
    <property type="match status" value="1"/>
</dbReference>
<keyword evidence="1" id="KW-0472">Membrane</keyword>
<evidence type="ECO:0000256" key="2">
    <source>
        <dbReference type="SAM" id="SignalP"/>
    </source>
</evidence>
<accession>A0A0N0P3Z4</accession>
<reference evidence="3 4" key="1">
    <citation type="journal article" date="2015" name="PLoS Pathog.">
        <title>Leptomonas seymouri: Adaptations to the Dixenous Life Cycle Analyzed by Genome Sequencing, Transcriptome Profiling and Co-infection with Leishmania donovani.</title>
        <authorList>
            <person name="Kraeva N."/>
            <person name="Butenko A."/>
            <person name="Hlavacova J."/>
            <person name="Kostygov A."/>
            <person name="Myskova J."/>
            <person name="Grybchuk D."/>
            <person name="Lestinova T."/>
            <person name="Votypka J."/>
            <person name="Volf P."/>
            <person name="Opperdoes F."/>
            <person name="Flegontov P."/>
            <person name="Lukes J."/>
            <person name="Yurchenko V."/>
        </authorList>
    </citation>
    <scope>NUCLEOTIDE SEQUENCE [LARGE SCALE GENOMIC DNA]</scope>
    <source>
        <strain evidence="3 4">ATCC 30220</strain>
    </source>
</reference>
<feature type="transmembrane region" description="Helical" evidence="1">
    <location>
        <begin position="115"/>
        <end position="138"/>
    </location>
</feature>
<gene>
    <name evidence="3" type="ORF">ABL78_6228</name>
</gene>
<dbReference type="PROSITE" id="PS51257">
    <property type="entry name" value="PROKAR_LIPOPROTEIN"/>
    <property type="match status" value="1"/>
</dbReference>
<keyword evidence="1" id="KW-0812">Transmembrane</keyword>
<evidence type="ECO:0000313" key="3">
    <source>
        <dbReference type="EMBL" id="KPI84706.1"/>
    </source>
</evidence>
<evidence type="ECO:0000256" key="1">
    <source>
        <dbReference type="SAM" id="Phobius"/>
    </source>
</evidence>
<proteinExistence type="predicted"/>
<evidence type="ECO:0008006" key="5">
    <source>
        <dbReference type="Google" id="ProtNLM"/>
    </source>
</evidence>
<comment type="caution">
    <text evidence="3">The sequence shown here is derived from an EMBL/GenBank/DDBJ whole genome shotgun (WGS) entry which is preliminary data.</text>
</comment>
<protein>
    <recommendedName>
        <fullName evidence="5">Amastin-like surface protein-like protein</fullName>
    </recommendedName>
</protein>
<dbReference type="EMBL" id="LJSK01000237">
    <property type="protein sequence ID" value="KPI84706.1"/>
    <property type="molecule type" value="Genomic_DNA"/>
</dbReference>
<dbReference type="AlphaFoldDB" id="A0A0N0P3Z4"/>
<dbReference type="PANTHER" id="PTHR40741:SF1">
    <property type="entry name" value="AMASTIN"/>
    <property type="match status" value="1"/>
</dbReference>
<feature type="transmembrane region" description="Helical" evidence="1">
    <location>
        <begin position="76"/>
        <end position="103"/>
    </location>
</feature>
<organism evidence="3 4">
    <name type="scientific">Leptomonas seymouri</name>
    <dbReference type="NCBI Taxonomy" id="5684"/>
    <lineage>
        <taxon>Eukaryota</taxon>
        <taxon>Discoba</taxon>
        <taxon>Euglenozoa</taxon>
        <taxon>Kinetoplastea</taxon>
        <taxon>Metakinetoplastina</taxon>
        <taxon>Trypanosomatida</taxon>
        <taxon>Trypanosomatidae</taxon>
        <taxon>Leishmaniinae</taxon>
        <taxon>Leptomonas</taxon>
    </lineage>
</organism>
<evidence type="ECO:0000313" key="4">
    <source>
        <dbReference type="Proteomes" id="UP000038009"/>
    </source>
</evidence>
<dbReference type="OrthoDB" id="272501at2759"/>
<feature type="chain" id="PRO_5005857252" description="Amastin-like surface protein-like protein" evidence="2">
    <location>
        <begin position="23"/>
        <end position="184"/>
    </location>
</feature>
<dbReference type="Proteomes" id="UP000038009">
    <property type="component" value="Unassembled WGS sequence"/>
</dbReference>
<feature type="transmembrane region" description="Helical" evidence="1">
    <location>
        <begin position="163"/>
        <end position="183"/>
    </location>
</feature>
<feature type="signal peptide" evidence="2">
    <location>
        <begin position="1"/>
        <end position="22"/>
    </location>
</feature>
<keyword evidence="1" id="KW-1133">Transmembrane helix</keyword>
<dbReference type="VEuPathDB" id="TriTrypDB:Lsey_0237_0010"/>
<keyword evidence="2" id="KW-0732">Signal</keyword>
<name>A0A0N0P3Z4_LEPSE</name>
<sequence>MACARVLFCILMSLFTACGACAALFPLMRRNETDALGRAVKREVSLWYIESKYVIDKVHHYDRVYTRNSNCSELRVVSILAAALNVVGCGLGTIASVLAAVHVCTRVKFHLCCTLMLLCFITFAVFMASLGAVIYSFLSDACVNDSVNYAYSYYRQDFKLTEGYILLCIATGGFFFMTFLEICS</sequence>
<keyword evidence="4" id="KW-1185">Reference proteome</keyword>
<dbReference type="OMA" id="AMFLEVC"/>